<dbReference type="GeneID" id="301682237"/>
<dbReference type="RefSeq" id="WP_006619346.1">
    <property type="nucleotide sequence ID" value="NZ_BIMW01000072.1"/>
</dbReference>
<evidence type="ECO:0000313" key="1">
    <source>
        <dbReference type="EMBL" id="GCE93299.1"/>
    </source>
</evidence>
<dbReference type="Gene3D" id="3.40.50.1820">
    <property type="entry name" value="alpha/beta hydrolase"/>
    <property type="match status" value="1"/>
</dbReference>
<evidence type="ECO:0008006" key="3">
    <source>
        <dbReference type="Google" id="ProtNLM"/>
    </source>
</evidence>
<dbReference type="EMBL" id="BIMW01000072">
    <property type="protein sequence ID" value="GCE93299.1"/>
    <property type="molecule type" value="Genomic_DNA"/>
</dbReference>
<keyword evidence="2" id="KW-1185">Reference proteome</keyword>
<dbReference type="PANTHER" id="PTHR47909:SF2">
    <property type="entry name" value="GPI INOSITOL-DEACYLASE"/>
    <property type="match status" value="1"/>
</dbReference>
<dbReference type="PANTHER" id="PTHR47909">
    <property type="entry name" value="ALPHA/BETA-HYDROLASES SUPERFAMILY PROTEIN"/>
    <property type="match status" value="1"/>
</dbReference>
<proteinExistence type="predicted"/>
<sequence length="234" mass="26616">MPRPTVIIPGYFASFKDYQELGQFLQREGIPTHIVPIKKRDWLPTVGGRSMVPILRKINTTVQQTRLEYSSDQVNLIGHSAGGWIARIYMGEKPYTIHNDVKEDTQGLWNARPYIKSLITLGTPHISQEQWTRKNLDFVKFNYPGAFYEDIRYICIAGKAIMGGRKRGQLLAYNSYKITVGVGNTWGDGITPIEAAHLEGAENITLDNVWHSPRSPGKWYGSLEVIPEWIEKLN</sequence>
<dbReference type="Proteomes" id="UP000326169">
    <property type="component" value="Unassembled WGS sequence"/>
</dbReference>
<reference evidence="1 2" key="1">
    <citation type="journal article" date="2019" name="J Genomics">
        <title>The Draft Genome of a Hydrogen-producing Cyanobacterium, Arthrospira platensis NIES-46.</title>
        <authorList>
            <person name="Suzuki S."/>
            <person name="Yamaguchi H."/>
            <person name="Kawachi M."/>
        </authorList>
    </citation>
    <scope>NUCLEOTIDE SEQUENCE [LARGE SCALE GENOMIC DNA]</scope>
    <source>
        <strain evidence="1 2">NIES-46</strain>
    </source>
</reference>
<organism evidence="1 2">
    <name type="scientific">Limnospira platensis NIES-46</name>
    <dbReference type="NCBI Taxonomy" id="1236695"/>
    <lineage>
        <taxon>Bacteria</taxon>
        <taxon>Bacillati</taxon>
        <taxon>Cyanobacteriota</taxon>
        <taxon>Cyanophyceae</taxon>
        <taxon>Oscillatoriophycideae</taxon>
        <taxon>Oscillatoriales</taxon>
        <taxon>Sirenicapillariaceae</taxon>
        <taxon>Limnospira</taxon>
    </lineage>
</organism>
<name>A0A5M3T776_LIMPL</name>
<comment type="caution">
    <text evidence="1">The sequence shown here is derived from an EMBL/GenBank/DDBJ whole genome shotgun (WGS) entry which is preliminary data.</text>
</comment>
<dbReference type="SUPFAM" id="SSF53474">
    <property type="entry name" value="alpha/beta-Hydrolases"/>
    <property type="match status" value="1"/>
</dbReference>
<evidence type="ECO:0000313" key="2">
    <source>
        <dbReference type="Proteomes" id="UP000326169"/>
    </source>
</evidence>
<accession>A0A5M3T776</accession>
<protein>
    <recommendedName>
        <fullName evidence="3">Lipase</fullName>
    </recommendedName>
</protein>
<gene>
    <name evidence="1" type="ORF">NIES46_13490</name>
</gene>
<dbReference type="InterPro" id="IPR029058">
    <property type="entry name" value="AB_hydrolase_fold"/>
</dbReference>